<dbReference type="HOGENOM" id="CLU_566167_0_0_1"/>
<dbReference type="RefSeq" id="XP_008603278.1">
    <property type="nucleotide sequence ID" value="XM_008605056.1"/>
</dbReference>
<sequence length="482" mass="54010">MLRRITKPKRARAVKSVRDTIASNRISNVGQLIECLQTYSPDEPLETVNHELLQSMLRTLRTILQRPRSARNLEKIRAIDGCYLDNEIYRHFPQWERDPATFWEPPAEALPAYCSLSGKAERLRAFFSHAMVLELELRVRQIQWRFVTIMAYKHFERRHPSANLKTDKVRDYLLEIGLQATETNVSRCHNVIISGKRRTEFCQKLQVVSVEQAQADREENQHPVNYGPMFMSSIPDDLWDNKDGCRGSTVDDCLAYLLSLDAGTWTTDVGCESLARRLIAFHDDLIWRDVTNAGGGGTQFTINQDFPSNGPEDTASSQLAGPMLEQVIATTNSPWQFLLSAAESVAPQAQQVTGAHHPYHGAAFSPAALDLSNDQRSQDSRTSIVDFSKNGVLQPMMRRPPALASFDNTELLEGNRATTTGALPVPPTHSHAEESDAFISTDFVNTAMNDAIALDDLSIILWQNEQSLLSACDEAGRQWAGN</sequence>
<accession>J4UF72</accession>
<keyword evidence="2" id="KW-1185">Reference proteome</keyword>
<dbReference type="STRING" id="655819.J4UF72"/>
<reference evidence="1 2" key="1">
    <citation type="journal article" date="2012" name="Sci. Rep.">
        <title>Genomic perspectives on the evolution of fungal entomopathogenicity in Beauveria bassiana.</title>
        <authorList>
            <person name="Xiao G."/>
            <person name="Ying S.H."/>
            <person name="Zheng P."/>
            <person name="Wang Z.L."/>
            <person name="Zhang S."/>
            <person name="Xie X.Q."/>
            <person name="Shang Y."/>
            <person name="St Leger R.J."/>
            <person name="Zhao G.P."/>
            <person name="Wang C."/>
            <person name="Feng M.G."/>
        </authorList>
    </citation>
    <scope>NUCLEOTIDE SEQUENCE [LARGE SCALE GENOMIC DNA]</scope>
    <source>
        <strain evidence="1 2">ARSEF 2860</strain>
    </source>
</reference>
<protein>
    <submittedName>
        <fullName evidence="1">Uncharacterized protein</fullName>
    </submittedName>
</protein>
<organism evidence="1 2">
    <name type="scientific">Beauveria bassiana (strain ARSEF 2860)</name>
    <name type="common">White muscardine disease fungus</name>
    <name type="synonym">Tritirachium shiotae</name>
    <dbReference type="NCBI Taxonomy" id="655819"/>
    <lineage>
        <taxon>Eukaryota</taxon>
        <taxon>Fungi</taxon>
        <taxon>Dikarya</taxon>
        <taxon>Ascomycota</taxon>
        <taxon>Pezizomycotina</taxon>
        <taxon>Sordariomycetes</taxon>
        <taxon>Hypocreomycetidae</taxon>
        <taxon>Hypocreales</taxon>
        <taxon>Cordycipitaceae</taxon>
        <taxon>Beauveria</taxon>
    </lineage>
</organism>
<dbReference type="OrthoDB" id="4870280at2759"/>
<dbReference type="InParanoid" id="J4UF72"/>
<evidence type="ECO:0000313" key="1">
    <source>
        <dbReference type="EMBL" id="EJP61092.1"/>
    </source>
</evidence>
<gene>
    <name evidence="1" type="ORF">BBA_09959</name>
</gene>
<evidence type="ECO:0000313" key="2">
    <source>
        <dbReference type="Proteomes" id="UP000002762"/>
    </source>
</evidence>
<dbReference type="Proteomes" id="UP000002762">
    <property type="component" value="Unassembled WGS sequence"/>
</dbReference>
<name>J4UF72_BEAB2</name>
<dbReference type="AlphaFoldDB" id="J4UF72"/>
<dbReference type="EMBL" id="JH725226">
    <property type="protein sequence ID" value="EJP61092.1"/>
    <property type="molecule type" value="Genomic_DNA"/>
</dbReference>
<proteinExistence type="predicted"/>
<dbReference type="GeneID" id="19892971"/>